<dbReference type="GO" id="GO:0005886">
    <property type="term" value="C:plasma membrane"/>
    <property type="evidence" value="ECO:0007669"/>
    <property type="project" value="UniProtKB-SubCell"/>
</dbReference>
<dbReference type="InterPro" id="IPR035906">
    <property type="entry name" value="MetI-like_sf"/>
</dbReference>
<dbReference type="EMBL" id="AFPZ01000110">
    <property type="protein sequence ID" value="EGQ20612.1"/>
    <property type="molecule type" value="Genomic_DNA"/>
</dbReference>
<dbReference type="InterPro" id="IPR000515">
    <property type="entry name" value="MetI-like"/>
</dbReference>
<dbReference type="CDD" id="cd06261">
    <property type="entry name" value="TM_PBP2"/>
    <property type="match status" value="1"/>
</dbReference>
<evidence type="ECO:0000313" key="9">
    <source>
        <dbReference type="EMBL" id="EGQ20612.1"/>
    </source>
</evidence>
<dbReference type="InterPro" id="IPR025966">
    <property type="entry name" value="OppC_N"/>
</dbReference>
<dbReference type="Pfam" id="PF00528">
    <property type="entry name" value="BPD_transp_1"/>
    <property type="match status" value="1"/>
</dbReference>
<feature type="transmembrane region" description="Helical" evidence="7">
    <location>
        <begin position="45"/>
        <end position="66"/>
    </location>
</feature>
<dbReference type="Gene3D" id="1.10.3720.10">
    <property type="entry name" value="MetI-like"/>
    <property type="match status" value="1"/>
</dbReference>
<evidence type="ECO:0000256" key="1">
    <source>
        <dbReference type="ARBA" id="ARBA00004651"/>
    </source>
</evidence>
<dbReference type="OrthoDB" id="9797472at2"/>
<evidence type="ECO:0000313" key="10">
    <source>
        <dbReference type="Proteomes" id="UP000005316"/>
    </source>
</evidence>
<feature type="transmembrane region" description="Helical" evidence="7">
    <location>
        <begin position="232"/>
        <end position="261"/>
    </location>
</feature>
<evidence type="ECO:0000259" key="8">
    <source>
        <dbReference type="PROSITE" id="PS50928"/>
    </source>
</evidence>
<dbReference type="AlphaFoldDB" id="F9DXI8"/>
<evidence type="ECO:0000256" key="6">
    <source>
        <dbReference type="ARBA" id="ARBA00023136"/>
    </source>
</evidence>
<keyword evidence="5 7" id="KW-1133">Transmembrane helix</keyword>
<dbReference type="GO" id="GO:0055085">
    <property type="term" value="P:transmembrane transport"/>
    <property type="evidence" value="ECO:0007669"/>
    <property type="project" value="InterPro"/>
</dbReference>
<reference evidence="9 10" key="1">
    <citation type="submission" date="2011-04" db="EMBL/GenBank/DDBJ databases">
        <authorList>
            <person name="Muzny D."/>
            <person name="Qin X."/>
            <person name="Deng J."/>
            <person name="Jiang H."/>
            <person name="Liu Y."/>
            <person name="Qu J."/>
            <person name="Song X.-Z."/>
            <person name="Zhang L."/>
            <person name="Thornton R."/>
            <person name="Coyle M."/>
            <person name="Francisco L."/>
            <person name="Jackson L."/>
            <person name="Javaid M."/>
            <person name="Korchina V."/>
            <person name="Kovar C."/>
            <person name="Mata R."/>
            <person name="Mathew T."/>
            <person name="Ngo R."/>
            <person name="Nguyen L."/>
            <person name="Nguyen N."/>
            <person name="Okwuonu G."/>
            <person name="Ongeri F."/>
            <person name="Pham C."/>
            <person name="Simmons D."/>
            <person name="Wilczek-Boney K."/>
            <person name="Hale W."/>
            <person name="Jakkamsetti A."/>
            <person name="Pham P."/>
            <person name="Ruth R."/>
            <person name="San Lucas F."/>
            <person name="Warren J."/>
            <person name="Zhang J."/>
            <person name="Zhao Z."/>
            <person name="Zhou C."/>
            <person name="Zhu D."/>
            <person name="Lee S."/>
            <person name="Bess C."/>
            <person name="Blankenburg K."/>
            <person name="Forbes L."/>
            <person name="Fu Q."/>
            <person name="Gubbala S."/>
            <person name="Hirani K."/>
            <person name="Jayaseelan J.C."/>
            <person name="Lara F."/>
            <person name="Munidasa M."/>
            <person name="Palculict T."/>
            <person name="Patil S."/>
            <person name="Pu L.-L."/>
            <person name="Saada N."/>
            <person name="Tang L."/>
            <person name="Weissenberger G."/>
            <person name="Zhu Y."/>
            <person name="Hemphill L."/>
            <person name="Shang Y."/>
            <person name="Youmans B."/>
            <person name="Ayvaz T."/>
            <person name="Ross M."/>
            <person name="Santibanez J."/>
            <person name="Aqrawi P."/>
            <person name="Gross S."/>
            <person name="Joshi V."/>
            <person name="Fowler G."/>
            <person name="Nazareth L."/>
            <person name="Reid J."/>
            <person name="Worley K."/>
            <person name="Petrosino J."/>
            <person name="Highlander S."/>
            <person name="Gibbs R."/>
        </authorList>
    </citation>
    <scope>NUCLEOTIDE SEQUENCE [LARGE SCALE GENOMIC DNA]</scope>
    <source>
        <strain evidence="9 10">2681</strain>
    </source>
</reference>
<name>F9DXI8_9BACL</name>
<gene>
    <name evidence="9" type="primary">oppC3</name>
    <name evidence="9" type="ORF">HMPREF9372_3519</name>
</gene>
<protein>
    <submittedName>
        <fullName evidence="9">Oligopeptide ABC superfamily ATP binding cassette transporter, permease protein</fullName>
    </submittedName>
</protein>
<dbReference type="PANTHER" id="PTHR43386">
    <property type="entry name" value="OLIGOPEPTIDE TRANSPORT SYSTEM PERMEASE PROTEIN APPC"/>
    <property type="match status" value="1"/>
</dbReference>
<comment type="caution">
    <text evidence="9">The sequence shown here is derived from an EMBL/GenBank/DDBJ whole genome shotgun (WGS) entry which is preliminary data.</text>
</comment>
<keyword evidence="2 7" id="KW-0813">Transport</keyword>
<evidence type="ECO:0000256" key="7">
    <source>
        <dbReference type="RuleBase" id="RU363032"/>
    </source>
</evidence>
<feature type="domain" description="ABC transmembrane type-1" evidence="8">
    <location>
        <begin position="105"/>
        <end position="301"/>
    </location>
</feature>
<feature type="transmembrane region" description="Helical" evidence="7">
    <location>
        <begin position="146"/>
        <end position="168"/>
    </location>
</feature>
<evidence type="ECO:0000256" key="2">
    <source>
        <dbReference type="ARBA" id="ARBA00022448"/>
    </source>
</evidence>
<keyword evidence="4 7" id="KW-0812">Transmembrane</keyword>
<dbReference type="Pfam" id="PF12911">
    <property type="entry name" value="OppC_N"/>
    <property type="match status" value="1"/>
</dbReference>
<dbReference type="HOGENOM" id="CLU_028518_1_0_9"/>
<dbReference type="Proteomes" id="UP000005316">
    <property type="component" value="Unassembled WGS sequence"/>
</dbReference>
<feature type="transmembrane region" description="Helical" evidence="7">
    <location>
        <begin position="281"/>
        <end position="304"/>
    </location>
</feature>
<dbReference type="InterPro" id="IPR050366">
    <property type="entry name" value="BP-dependent_transpt_permease"/>
</dbReference>
<keyword evidence="6 7" id="KW-0472">Membrane</keyword>
<feature type="transmembrane region" description="Helical" evidence="7">
    <location>
        <begin position="174"/>
        <end position="193"/>
    </location>
</feature>
<dbReference type="eggNOG" id="COG1173">
    <property type="taxonomic scope" value="Bacteria"/>
</dbReference>
<comment type="similarity">
    <text evidence="7">Belongs to the binding-protein-dependent transport system permease family.</text>
</comment>
<evidence type="ECO:0000256" key="4">
    <source>
        <dbReference type="ARBA" id="ARBA00022692"/>
    </source>
</evidence>
<evidence type="ECO:0000256" key="3">
    <source>
        <dbReference type="ARBA" id="ARBA00022475"/>
    </source>
</evidence>
<accession>F9DXI8</accession>
<organism evidence="9 10">
    <name type="scientific">Sporosarcina newyorkensis 2681</name>
    <dbReference type="NCBI Taxonomy" id="1027292"/>
    <lineage>
        <taxon>Bacteria</taxon>
        <taxon>Bacillati</taxon>
        <taxon>Bacillota</taxon>
        <taxon>Bacilli</taxon>
        <taxon>Bacillales</taxon>
        <taxon>Caryophanaceae</taxon>
        <taxon>Sporosarcina</taxon>
    </lineage>
</organism>
<evidence type="ECO:0000256" key="5">
    <source>
        <dbReference type="ARBA" id="ARBA00022989"/>
    </source>
</evidence>
<dbReference type="PANTHER" id="PTHR43386:SF22">
    <property type="entry name" value="OLIGOPEPTIDE TRANSPORT SYSTEM PERMEASE PROTEIN OPPC"/>
    <property type="match status" value="1"/>
</dbReference>
<sequence>MSKEVVDDSLFKPLQKDDKIADDFMRPSISVFRESVINIIKNKMAVIGFVLIVLIFFLAIFGPLMAPYGHSEQVLEDANSPPSAEHWFGTDDLGRDMWVRTWLGARVSLTVGLAATLIDIIFGVVVGGIAGYAAGRGKVGDRIDGFLMRLIEVLYGIPYLLVVILLLVVMEPGMLTIIIALAATGWVGMARIIRGQVLQLSTQDYVLAAQKLGTPHWKIITRHLWPNTLNIIIVNLSFTIPTAIFSEAFLSFIGLGVQAPFASWGTMANDALSVIFSGEWWQLFFPGLLISITMFAFNIFGDGVQDALDPSMKK</sequence>
<proteinExistence type="inferred from homology"/>
<dbReference type="RefSeq" id="WP_009498210.1">
    <property type="nucleotide sequence ID" value="NZ_GL982998.1"/>
</dbReference>
<dbReference type="PROSITE" id="PS50928">
    <property type="entry name" value="ABC_TM1"/>
    <property type="match status" value="1"/>
</dbReference>
<dbReference type="SUPFAM" id="SSF161098">
    <property type="entry name" value="MetI-like"/>
    <property type="match status" value="1"/>
</dbReference>
<feature type="transmembrane region" description="Helical" evidence="7">
    <location>
        <begin position="107"/>
        <end position="134"/>
    </location>
</feature>
<comment type="subcellular location">
    <subcellularLocation>
        <location evidence="1 7">Cell membrane</location>
        <topology evidence="1 7">Multi-pass membrane protein</topology>
    </subcellularLocation>
</comment>
<keyword evidence="3" id="KW-1003">Cell membrane</keyword>